<dbReference type="AlphaFoldDB" id="G4QJS0"/>
<evidence type="ECO:0000313" key="2">
    <source>
        <dbReference type="EMBL" id="AEP28962.1"/>
    </source>
</evidence>
<dbReference type="RefSeq" id="WP_014107837.1">
    <property type="nucleotide sequence ID" value="NC_016041.1"/>
</dbReference>
<evidence type="ECO:0000256" key="1">
    <source>
        <dbReference type="SAM" id="SignalP"/>
    </source>
</evidence>
<keyword evidence="3" id="KW-1185">Reference proteome</keyword>
<evidence type="ECO:0000313" key="3">
    <source>
        <dbReference type="Proteomes" id="UP000009282"/>
    </source>
</evidence>
<accession>G4QJS0</accession>
<dbReference type="Proteomes" id="UP000009282">
    <property type="component" value="Chromosome"/>
</dbReference>
<dbReference type="InterPro" id="IPR026387">
    <property type="entry name" value="OMP_w_GlyGly"/>
</dbReference>
<dbReference type="STRING" id="1085623.GNIT_0818"/>
<gene>
    <name evidence="2" type="ordered locus">GNIT_0818</name>
</gene>
<keyword evidence="1" id="KW-0732">Signal</keyword>
<feature type="chain" id="PRO_5003467304" description="Outer membrane protein" evidence="1">
    <location>
        <begin position="22"/>
        <end position="251"/>
    </location>
</feature>
<dbReference type="OrthoDB" id="6708408at2"/>
<dbReference type="NCBIfam" id="TIGR04219">
    <property type="entry name" value="OMP_w_GlyGly"/>
    <property type="match status" value="1"/>
</dbReference>
<proteinExistence type="predicted"/>
<dbReference type="KEGG" id="gni:GNIT_0818"/>
<feature type="signal peptide" evidence="1">
    <location>
        <begin position="1"/>
        <end position="21"/>
    </location>
</feature>
<reference evidence="2 3" key="1">
    <citation type="journal article" date="2011" name="J. Bacteriol.">
        <title>Complete genome sequence of seawater bacterium Glaciecola nitratireducens FR1064T.</title>
        <authorList>
            <person name="Bian F."/>
            <person name="Qin Q.L."/>
            <person name="Xie B.B."/>
            <person name="Shu Y.L."/>
            <person name="Zhang X.Y."/>
            <person name="Yu Y."/>
            <person name="Chen B."/>
            <person name="Chen X.L."/>
            <person name="Zhou B.C."/>
            <person name="Zhang Y.Z."/>
        </authorList>
    </citation>
    <scope>NUCLEOTIDE SEQUENCE [LARGE SCALE GENOMIC DNA]</scope>
    <source>
        <strain evidence="3">JCM 12485 / KCTC 12276 / FR1064</strain>
    </source>
</reference>
<dbReference type="EMBL" id="CP003060">
    <property type="protein sequence ID" value="AEP28962.1"/>
    <property type="molecule type" value="Genomic_DNA"/>
</dbReference>
<evidence type="ECO:0008006" key="4">
    <source>
        <dbReference type="Google" id="ProtNLM"/>
    </source>
</evidence>
<dbReference type="HOGENOM" id="CLU_093491_1_0_6"/>
<name>G4QJS0_GLANF</name>
<protein>
    <recommendedName>
        <fullName evidence="4">Outer membrane protein</fullName>
    </recommendedName>
</protein>
<dbReference type="eggNOG" id="COG3637">
    <property type="taxonomic scope" value="Bacteria"/>
</dbReference>
<sequence>MKKSLLGCALLAAAAVAPVQADTLLGAYVGAQAWNMGVDGGFSNNESVTNFSFDDQTNGSFYVALEHPVPLIPNIKINRTMLDTNGVTTLTSTFEFNDEVYSADTNLTTDIEMTGTDFILYYEILDNDLVSIDVGINGKYIDGTIMVSETSGNRMVSEDFSGVIPMGYAKAEVGLPFTGLGLYAEGSFLALGDSTVSDFQAAITYSFVETLALDMTLQAGYRSMKVELDDLDDLYTNLDFKGVFVGLEFDF</sequence>
<organism evidence="2 3">
    <name type="scientific">Glaciecola nitratireducens (strain JCM 12485 / KCTC 12276 / FR1064)</name>
    <dbReference type="NCBI Taxonomy" id="1085623"/>
    <lineage>
        <taxon>Bacteria</taxon>
        <taxon>Pseudomonadati</taxon>
        <taxon>Pseudomonadota</taxon>
        <taxon>Gammaproteobacteria</taxon>
        <taxon>Alteromonadales</taxon>
        <taxon>Alteromonadaceae</taxon>
        <taxon>Brumicola</taxon>
    </lineage>
</organism>